<dbReference type="SMART" id="SM00225">
    <property type="entry name" value="BTB"/>
    <property type="match status" value="1"/>
</dbReference>
<evidence type="ECO:0000259" key="1">
    <source>
        <dbReference type="PROSITE" id="PS50097"/>
    </source>
</evidence>
<name>A0A9N9NM47_9GLOM</name>
<feature type="non-terminal residue" evidence="2">
    <location>
        <position position="1"/>
    </location>
</feature>
<dbReference type="OrthoDB" id="408604at2759"/>
<feature type="non-terminal residue" evidence="2">
    <location>
        <position position="169"/>
    </location>
</feature>
<evidence type="ECO:0000313" key="3">
    <source>
        <dbReference type="Proteomes" id="UP000789759"/>
    </source>
</evidence>
<proteinExistence type="predicted"/>
<dbReference type="InterPro" id="IPR011333">
    <property type="entry name" value="SKP1/BTB/POZ_sf"/>
</dbReference>
<dbReference type="Gene3D" id="3.30.710.10">
    <property type="entry name" value="Potassium Channel Kv1.1, Chain A"/>
    <property type="match status" value="1"/>
</dbReference>
<protein>
    <submittedName>
        <fullName evidence="2">20015_t:CDS:1</fullName>
    </submittedName>
</protein>
<gene>
    <name evidence="2" type="ORF">CPELLU_LOCUS14383</name>
</gene>
<feature type="domain" description="BTB" evidence="1">
    <location>
        <begin position="18"/>
        <end position="91"/>
    </location>
</feature>
<dbReference type="AlphaFoldDB" id="A0A9N9NM47"/>
<sequence>MSNEPIQNLVEKSKNLDFDMIIRVGEEPDIKEFKVHSIVLSASSCYFEAALSSRWARRENGIIIFNKPNISPLVFETIINHIYTGKFSDMSKVSLLDVFIAADEMELTKICQQIKKSLLETKSAWKFPKDFITIFQNNLVWIYSIQMTKNRFSRWRKLTAGPFYVDVSI</sequence>
<dbReference type="Proteomes" id="UP000789759">
    <property type="component" value="Unassembled WGS sequence"/>
</dbReference>
<dbReference type="Pfam" id="PF00651">
    <property type="entry name" value="BTB"/>
    <property type="match status" value="1"/>
</dbReference>
<dbReference type="CDD" id="cd18186">
    <property type="entry name" value="BTB_POZ_ZBTB_KLHL-like"/>
    <property type="match status" value="1"/>
</dbReference>
<dbReference type="InterPro" id="IPR000210">
    <property type="entry name" value="BTB/POZ_dom"/>
</dbReference>
<dbReference type="SUPFAM" id="SSF54695">
    <property type="entry name" value="POZ domain"/>
    <property type="match status" value="1"/>
</dbReference>
<dbReference type="PROSITE" id="PS50097">
    <property type="entry name" value="BTB"/>
    <property type="match status" value="1"/>
</dbReference>
<organism evidence="2 3">
    <name type="scientific">Cetraspora pellucida</name>
    <dbReference type="NCBI Taxonomy" id="1433469"/>
    <lineage>
        <taxon>Eukaryota</taxon>
        <taxon>Fungi</taxon>
        <taxon>Fungi incertae sedis</taxon>
        <taxon>Mucoromycota</taxon>
        <taxon>Glomeromycotina</taxon>
        <taxon>Glomeromycetes</taxon>
        <taxon>Diversisporales</taxon>
        <taxon>Gigasporaceae</taxon>
        <taxon>Cetraspora</taxon>
    </lineage>
</organism>
<reference evidence="2" key="1">
    <citation type="submission" date="2021-06" db="EMBL/GenBank/DDBJ databases">
        <authorList>
            <person name="Kallberg Y."/>
            <person name="Tangrot J."/>
            <person name="Rosling A."/>
        </authorList>
    </citation>
    <scope>NUCLEOTIDE SEQUENCE</scope>
    <source>
        <strain evidence="2">FL966</strain>
    </source>
</reference>
<keyword evidence="3" id="KW-1185">Reference proteome</keyword>
<evidence type="ECO:0000313" key="2">
    <source>
        <dbReference type="EMBL" id="CAG8746076.1"/>
    </source>
</evidence>
<dbReference type="EMBL" id="CAJVQA010016972">
    <property type="protein sequence ID" value="CAG8746076.1"/>
    <property type="molecule type" value="Genomic_DNA"/>
</dbReference>
<comment type="caution">
    <text evidence="2">The sequence shown here is derived from an EMBL/GenBank/DDBJ whole genome shotgun (WGS) entry which is preliminary data.</text>
</comment>
<accession>A0A9N9NM47</accession>